<dbReference type="PANTHER" id="PTHR42877">
    <property type="entry name" value="L-ORNITHINE N(5)-MONOOXYGENASE-RELATED"/>
    <property type="match status" value="1"/>
</dbReference>
<keyword evidence="6" id="KW-1185">Reference proteome</keyword>
<dbReference type="Pfam" id="PF13450">
    <property type="entry name" value="NAD_binding_8"/>
    <property type="match status" value="1"/>
</dbReference>
<evidence type="ECO:0000313" key="5">
    <source>
        <dbReference type="EMBL" id="RDW76197.1"/>
    </source>
</evidence>
<keyword evidence="3" id="KW-0274">FAD</keyword>
<dbReference type="InterPro" id="IPR020946">
    <property type="entry name" value="Flavin_mOase-like"/>
</dbReference>
<evidence type="ECO:0000313" key="6">
    <source>
        <dbReference type="Proteomes" id="UP000256328"/>
    </source>
</evidence>
<dbReference type="Proteomes" id="UP000256328">
    <property type="component" value="Unassembled WGS sequence"/>
</dbReference>
<dbReference type="GO" id="GO:0050660">
    <property type="term" value="F:flavin adenine dinucleotide binding"/>
    <property type="evidence" value="ECO:0007669"/>
    <property type="project" value="InterPro"/>
</dbReference>
<keyword evidence="2" id="KW-0285">Flavoprotein</keyword>
<comment type="similarity">
    <text evidence="1">Belongs to the FAD-binding monooxygenase family.</text>
</comment>
<dbReference type="GO" id="GO:0050661">
    <property type="term" value="F:NADP binding"/>
    <property type="evidence" value="ECO:0007669"/>
    <property type="project" value="InterPro"/>
</dbReference>
<dbReference type="Pfam" id="PF00743">
    <property type="entry name" value="FMO-like"/>
    <property type="match status" value="1"/>
</dbReference>
<evidence type="ECO:0000256" key="4">
    <source>
        <dbReference type="ARBA" id="ARBA00023002"/>
    </source>
</evidence>
<dbReference type="SUPFAM" id="SSF51905">
    <property type="entry name" value="FAD/NAD(P)-binding domain"/>
    <property type="match status" value="3"/>
</dbReference>
<dbReference type="EMBL" id="PDLN01000009">
    <property type="protein sequence ID" value="RDW76197.1"/>
    <property type="molecule type" value="Genomic_DNA"/>
</dbReference>
<dbReference type="InterPro" id="IPR036188">
    <property type="entry name" value="FAD/NAD-bd_sf"/>
</dbReference>
<sequence>MPAVEENTLTALQLALEHGPQKNADANAQELDGALRLESNDIYQVHNSSCGLELEPLDEKSTQLIGTPFTNSTEQDIKALPSNIPTATKQTFSVEIPDRYHSEPHHVKIIHVGAGASGLLTAYKAKRMLTNYELVVYEKNATIGGTWLENTYPGVACDVPSHQYSFGFEPNPDWSAFFAYGAEIQDYFVRFYEKYKLQEYMRFDTKVLCATWHEAEGQYPDVDGLASFKGTLTHSAHWDNSIDWTGKRVAVIGSGASAIQLMPQLANGSQSLTVFARNPTWVIPNILDCEPVHPDGIKAAGAGKHHYVEKEIELFRTSPEALVQYRKKLESGLIALWPVFHRGSPTNTFFRQTMETITKARLGEANERLRKFFIPDWSPGCRRITPSDEFLEKLLEPHVELVQDEISHFTEKGIQTMDGKEREFDIIACATGFDIAFTPHFKLVGVDGAVIQQDWKENPNIYLSITGPKFPNYFVINGPRGNWNQGSNLLSHEVQVEYALKCVRKIQTENIRALEVKQGPTTQLNEYIDAWHAQKSIWAENCRSWYKKNTAEGRVFIWCGNMPHLLKSLKNPRFEDYDIRYRAENMWNFLGDGSTVLDSELAKGKPVDVAPYVRTHDHAWDIDLPITDDN</sequence>
<dbReference type="InterPro" id="IPR051209">
    <property type="entry name" value="FAD-bind_Monooxygenase_sf"/>
</dbReference>
<reference evidence="5 6" key="1">
    <citation type="journal article" date="2018" name="IMA Fungus">
        <title>IMA Genome-F 9: Draft genome sequence of Annulohypoxylon stygium, Aspergillus mulundensis, Berkeleyomyces basicola (syn. Thielaviopsis basicola), Ceratocystis smalleyi, two Cercospora beticola strains, Coleophoma cylindrospora, Fusarium fracticaudum, Phialophora cf. hyalina, and Morchella septimelata.</title>
        <authorList>
            <person name="Wingfield B.D."/>
            <person name="Bills G.F."/>
            <person name="Dong Y."/>
            <person name="Huang W."/>
            <person name="Nel W.J."/>
            <person name="Swalarsk-Parry B.S."/>
            <person name="Vaghefi N."/>
            <person name="Wilken P.M."/>
            <person name="An Z."/>
            <person name="de Beer Z.W."/>
            <person name="De Vos L."/>
            <person name="Chen L."/>
            <person name="Duong T.A."/>
            <person name="Gao Y."/>
            <person name="Hammerbacher A."/>
            <person name="Kikkert J.R."/>
            <person name="Li Y."/>
            <person name="Li H."/>
            <person name="Li K."/>
            <person name="Li Q."/>
            <person name="Liu X."/>
            <person name="Ma X."/>
            <person name="Naidoo K."/>
            <person name="Pethybridge S.J."/>
            <person name="Sun J."/>
            <person name="Steenkamp E.T."/>
            <person name="van der Nest M.A."/>
            <person name="van Wyk S."/>
            <person name="Wingfield M.J."/>
            <person name="Xiong C."/>
            <person name="Yue Q."/>
            <person name="Zhang X."/>
        </authorList>
    </citation>
    <scope>NUCLEOTIDE SEQUENCE [LARGE SCALE GENOMIC DNA]</scope>
    <source>
        <strain evidence="5 6">BP5796</strain>
    </source>
</reference>
<comment type="caution">
    <text evidence="5">The sequence shown here is derived from an EMBL/GenBank/DDBJ whole genome shotgun (WGS) entry which is preliminary data.</text>
</comment>
<evidence type="ECO:0000256" key="3">
    <source>
        <dbReference type="ARBA" id="ARBA00022827"/>
    </source>
</evidence>
<proteinExistence type="inferred from homology"/>
<dbReference type="Gene3D" id="3.50.50.60">
    <property type="entry name" value="FAD/NAD(P)-binding domain"/>
    <property type="match status" value="3"/>
</dbReference>
<dbReference type="GO" id="GO:0004499">
    <property type="term" value="F:N,N-dimethylaniline monooxygenase activity"/>
    <property type="evidence" value="ECO:0007669"/>
    <property type="project" value="InterPro"/>
</dbReference>
<name>A0A3D8RQ38_9HELO</name>
<evidence type="ECO:0000256" key="1">
    <source>
        <dbReference type="ARBA" id="ARBA00010139"/>
    </source>
</evidence>
<dbReference type="OrthoDB" id="74360at2759"/>
<dbReference type="AlphaFoldDB" id="A0A3D8RQ38"/>
<keyword evidence="4" id="KW-0560">Oxidoreductase</keyword>
<organism evidence="5 6">
    <name type="scientific">Coleophoma crateriformis</name>
    <dbReference type="NCBI Taxonomy" id="565419"/>
    <lineage>
        <taxon>Eukaryota</taxon>
        <taxon>Fungi</taxon>
        <taxon>Dikarya</taxon>
        <taxon>Ascomycota</taxon>
        <taxon>Pezizomycotina</taxon>
        <taxon>Leotiomycetes</taxon>
        <taxon>Helotiales</taxon>
        <taxon>Dermateaceae</taxon>
        <taxon>Coleophoma</taxon>
    </lineage>
</organism>
<accession>A0A3D8RQ38</accession>
<gene>
    <name evidence="5" type="ORF">BP5796_07018</name>
</gene>
<evidence type="ECO:0008006" key="7">
    <source>
        <dbReference type="Google" id="ProtNLM"/>
    </source>
</evidence>
<dbReference type="PANTHER" id="PTHR42877:SF8">
    <property type="entry name" value="MONOOXYGENASE"/>
    <property type="match status" value="1"/>
</dbReference>
<evidence type="ECO:0000256" key="2">
    <source>
        <dbReference type="ARBA" id="ARBA00022630"/>
    </source>
</evidence>
<protein>
    <recommendedName>
        <fullName evidence="7">FAD protein</fullName>
    </recommendedName>
</protein>